<evidence type="ECO:0000259" key="5">
    <source>
        <dbReference type="SMART" id="SM00478"/>
    </source>
</evidence>
<evidence type="ECO:0000256" key="3">
    <source>
        <dbReference type="ARBA" id="ARBA00023004"/>
    </source>
</evidence>
<dbReference type="Pfam" id="PF00730">
    <property type="entry name" value="HhH-GPD"/>
    <property type="match status" value="1"/>
</dbReference>
<organism evidence="6 7">
    <name type="scientific">Candidatus Dehalogenimonas loeffleri</name>
    <dbReference type="NCBI Taxonomy" id="3127115"/>
    <lineage>
        <taxon>Bacteria</taxon>
        <taxon>Bacillati</taxon>
        <taxon>Chloroflexota</taxon>
        <taxon>Dehalococcoidia</taxon>
        <taxon>Dehalococcoidales</taxon>
        <taxon>Dehalococcoidaceae</taxon>
        <taxon>Dehalogenimonas</taxon>
    </lineage>
</organism>
<keyword evidence="6" id="KW-0540">Nuclease</keyword>
<evidence type="ECO:0000313" key="6">
    <source>
        <dbReference type="EMBL" id="WWX26105.1"/>
    </source>
</evidence>
<dbReference type="InterPro" id="IPR023170">
    <property type="entry name" value="HhH_base_excis_C"/>
</dbReference>
<proteinExistence type="predicted"/>
<dbReference type="Proteomes" id="UP001375370">
    <property type="component" value="Chromosome"/>
</dbReference>
<evidence type="ECO:0000256" key="2">
    <source>
        <dbReference type="ARBA" id="ARBA00022723"/>
    </source>
</evidence>
<dbReference type="SMART" id="SM00478">
    <property type="entry name" value="ENDO3c"/>
    <property type="match status" value="1"/>
</dbReference>
<evidence type="ECO:0000313" key="7">
    <source>
        <dbReference type="Proteomes" id="UP001375370"/>
    </source>
</evidence>
<dbReference type="InterPro" id="IPR003265">
    <property type="entry name" value="HhH-GPD_domain"/>
</dbReference>
<dbReference type="Gene3D" id="1.10.1670.10">
    <property type="entry name" value="Helix-hairpin-Helix base-excision DNA repair enzymes (C-terminal)"/>
    <property type="match status" value="1"/>
</dbReference>
<sequence>MGDPSPAAGLNHVYDTLFRCYGPQNWWPAETPFEMMAGAILTQSTAWSNVEKAVANLKKAGSLSPAAFRNLDVAELAALIRPSGYYNAKAKKLKALAEWLETLDDDPTALKSVAPNELRQELLGVHGIGPETADSILLYALEMPFFVIDAYTRRLFSRLGIAPCPDRYDDWQQLFTTALTPDPALYNEFHALIVNHAKTFCRVRPRCSECCLRIDCRDADKLINPLKV</sequence>
<dbReference type="CDD" id="cd00056">
    <property type="entry name" value="ENDO3c"/>
    <property type="match status" value="1"/>
</dbReference>
<gene>
    <name evidence="6" type="ORF">V8247_03820</name>
</gene>
<keyword evidence="2" id="KW-0479">Metal-binding</keyword>
<evidence type="ECO:0000256" key="4">
    <source>
        <dbReference type="ARBA" id="ARBA00023014"/>
    </source>
</evidence>
<keyword evidence="1" id="KW-0004">4Fe-4S</keyword>
<name>A0ABZ2J5G6_9CHLR</name>
<dbReference type="GO" id="GO:0004519">
    <property type="term" value="F:endonuclease activity"/>
    <property type="evidence" value="ECO:0007669"/>
    <property type="project" value="UniProtKB-KW"/>
</dbReference>
<dbReference type="InterPro" id="IPR011257">
    <property type="entry name" value="DNA_glycosylase"/>
</dbReference>
<evidence type="ECO:0000256" key="1">
    <source>
        <dbReference type="ARBA" id="ARBA00022485"/>
    </source>
</evidence>
<dbReference type="PANTHER" id="PTHR10359:SF19">
    <property type="entry name" value="DNA REPAIR GLYCOSYLASE MJ1434-RELATED"/>
    <property type="match status" value="1"/>
</dbReference>
<feature type="domain" description="HhH-GPD" evidence="5">
    <location>
        <begin position="41"/>
        <end position="199"/>
    </location>
</feature>
<keyword evidence="3" id="KW-0408">Iron</keyword>
<keyword evidence="4" id="KW-0411">Iron-sulfur</keyword>
<accession>A0ABZ2J5G6</accession>
<dbReference type="PANTHER" id="PTHR10359">
    <property type="entry name" value="A/G-SPECIFIC ADENINE GLYCOSYLASE/ENDONUCLEASE III"/>
    <property type="match status" value="1"/>
</dbReference>
<keyword evidence="7" id="KW-1185">Reference proteome</keyword>
<keyword evidence="6" id="KW-0378">Hydrolase</keyword>
<reference evidence="6 7" key="1">
    <citation type="submission" date="2024-03" db="EMBL/GenBank/DDBJ databases">
        <title>A Dehalogenimonas Isolated from Estuarine Sediments Dihaloeliminates Chlorinated Alkanes.</title>
        <authorList>
            <person name="Yang Y."/>
            <person name="Wang H."/>
        </authorList>
    </citation>
    <scope>NUCLEOTIDE SEQUENCE [LARGE SCALE GENOMIC DNA]</scope>
    <source>
        <strain evidence="6 7">W</strain>
    </source>
</reference>
<keyword evidence="6" id="KW-0255">Endonuclease</keyword>
<dbReference type="Gene3D" id="1.10.340.30">
    <property type="entry name" value="Hypothetical protein, domain 2"/>
    <property type="match status" value="1"/>
</dbReference>
<dbReference type="RefSeq" id="WP_338738939.1">
    <property type="nucleotide sequence ID" value="NZ_CP146612.1"/>
</dbReference>
<protein>
    <submittedName>
        <fullName evidence="6">Endonuclease III domain-containing protein</fullName>
    </submittedName>
</protein>
<dbReference type="SUPFAM" id="SSF48150">
    <property type="entry name" value="DNA-glycosylase"/>
    <property type="match status" value="1"/>
</dbReference>
<dbReference type="EMBL" id="CP146612">
    <property type="protein sequence ID" value="WWX26105.1"/>
    <property type="molecule type" value="Genomic_DNA"/>
</dbReference>
<dbReference type="PIRSF" id="PIRSF001435">
    <property type="entry name" value="Nth"/>
    <property type="match status" value="1"/>
</dbReference>